<proteinExistence type="predicted"/>
<accession>A0A7J5DPC3</accession>
<keyword evidence="3" id="KW-1185">Reference proteome</keyword>
<feature type="compositionally biased region" description="Low complexity" evidence="1">
    <location>
        <begin position="56"/>
        <end position="65"/>
    </location>
</feature>
<reference evidence="2 3" key="1">
    <citation type="submission" date="2019-09" db="EMBL/GenBank/DDBJ databases">
        <title>Isolation and identification of active actinomycetes.</title>
        <authorList>
            <person name="Yu Z."/>
            <person name="Han C."/>
            <person name="Yu B."/>
        </authorList>
    </citation>
    <scope>NUCLEOTIDE SEQUENCE [LARGE SCALE GENOMIC DNA]</scope>
    <source>
        <strain evidence="2 3">NEAU-H2</strain>
    </source>
</reference>
<evidence type="ECO:0000313" key="2">
    <source>
        <dbReference type="EMBL" id="KAB1990623.1"/>
    </source>
</evidence>
<dbReference type="EMBL" id="WBKG01000001">
    <property type="protein sequence ID" value="KAB1990623.1"/>
    <property type="molecule type" value="Genomic_DNA"/>
</dbReference>
<feature type="region of interest" description="Disordered" evidence="1">
    <location>
        <begin position="1"/>
        <end position="99"/>
    </location>
</feature>
<feature type="compositionally biased region" description="Basic residues" evidence="1">
    <location>
        <begin position="71"/>
        <end position="80"/>
    </location>
</feature>
<protein>
    <submittedName>
        <fullName evidence="2">Uncharacterized protein</fullName>
    </submittedName>
</protein>
<gene>
    <name evidence="2" type="ORF">F8144_01375</name>
</gene>
<name>A0A7J5DPC3_9ACTN</name>
<organism evidence="2 3">
    <name type="scientific">Streptomyces triticiradicis</name>
    <dbReference type="NCBI Taxonomy" id="2651189"/>
    <lineage>
        <taxon>Bacteria</taxon>
        <taxon>Bacillati</taxon>
        <taxon>Actinomycetota</taxon>
        <taxon>Actinomycetes</taxon>
        <taxon>Kitasatosporales</taxon>
        <taxon>Streptomycetaceae</taxon>
        <taxon>Streptomyces</taxon>
    </lineage>
</organism>
<dbReference type="AlphaFoldDB" id="A0A7J5DPC3"/>
<evidence type="ECO:0000313" key="3">
    <source>
        <dbReference type="Proteomes" id="UP000442990"/>
    </source>
</evidence>
<feature type="compositionally biased region" description="Basic residues" evidence="1">
    <location>
        <begin position="88"/>
        <end position="99"/>
    </location>
</feature>
<sequence length="99" mass="10470">MSTSASPRDATAHRRAGPGAARGPRRSPAPPAGRRSPSRPARRFPTRPARTPPSPRTTAVAASTPGETRAGRHSRTRTSGRRPGTAPSRRRSRAMRASG</sequence>
<evidence type="ECO:0000256" key="1">
    <source>
        <dbReference type="SAM" id="MobiDB-lite"/>
    </source>
</evidence>
<dbReference type="Proteomes" id="UP000442990">
    <property type="component" value="Unassembled WGS sequence"/>
</dbReference>
<comment type="caution">
    <text evidence="2">The sequence shown here is derived from an EMBL/GenBank/DDBJ whole genome shotgun (WGS) entry which is preliminary data.</text>
</comment>
<feature type="compositionally biased region" description="Basic residues" evidence="1">
    <location>
        <begin position="36"/>
        <end position="45"/>
    </location>
</feature>